<keyword evidence="2" id="KW-1185">Reference proteome</keyword>
<proteinExistence type="predicted"/>
<evidence type="ECO:0000313" key="2">
    <source>
        <dbReference type="Proteomes" id="UP001497516"/>
    </source>
</evidence>
<protein>
    <submittedName>
        <fullName evidence="1">Uncharacterized protein</fullName>
    </submittedName>
</protein>
<dbReference type="AlphaFoldDB" id="A0AAV2EPB2"/>
<organism evidence="1 2">
    <name type="scientific">Linum trigynum</name>
    <dbReference type="NCBI Taxonomy" id="586398"/>
    <lineage>
        <taxon>Eukaryota</taxon>
        <taxon>Viridiplantae</taxon>
        <taxon>Streptophyta</taxon>
        <taxon>Embryophyta</taxon>
        <taxon>Tracheophyta</taxon>
        <taxon>Spermatophyta</taxon>
        <taxon>Magnoliopsida</taxon>
        <taxon>eudicotyledons</taxon>
        <taxon>Gunneridae</taxon>
        <taxon>Pentapetalae</taxon>
        <taxon>rosids</taxon>
        <taxon>fabids</taxon>
        <taxon>Malpighiales</taxon>
        <taxon>Linaceae</taxon>
        <taxon>Linum</taxon>
    </lineage>
</organism>
<reference evidence="1 2" key="1">
    <citation type="submission" date="2024-04" db="EMBL/GenBank/DDBJ databases">
        <authorList>
            <person name="Fracassetti M."/>
        </authorList>
    </citation>
    <scope>NUCLEOTIDE SEQUENCE [LARGE SCALE GENOMIC DNA]</scope>
</reference>
<dbReference type="EMBL" id="OZ034818">
    <property type="protein sequence ID" value="CAL1387754.1"/>
    <property type="molecule type" value="Genomic_DNA"/>
</dbReference>
<dbReference type="Proteomes" id="UP001497516">
    <property type="component" value="Chromosome 5"/>
</dbReference>
<sequence>MAVGRNDPVGRKGREVVVAAGSDGLDMVLDEVDDVLVQLLHVRQLRHQYVVAPTQPLGVLRQCRHRPHAQITTACCRGGSRYSSDSRWIDTLRRWRRGVPVVVVVVVGEEVEVVVEGDADPVGGERKNPTLSI</sequence>
<evidence type="ECO:0000313" key="1">
    <source>
        <dbReference type="EMBL" id="CAL1387754.1"/>
    </source>
</evidence>
<name>A0AAV2EPB2_9ROSI</name>
<accession>A0AAV2EPB2</accession>
<gene>
    <name evidence="1" type="ORF">LTRI10_LOCUS28717</name>
</gene>